<evidence type="ECO:0000313" key="4">
    <source>
        <dbReference type="EMBL" id="KAG9246971.1"/>
    </source>
</evidence>
<feature type="domain" description="Thiolase C-terminal" evidence="3">
    <location>
        <begin position="228"/>
        <end position="299"/>
    </location>
</feature>
<comment type="caution">
    <text evidence="4">The sequence shown here is derived from an EMBL/GenBank/DDBJ whole genome shotgun (WGS) entry which is preliminary data.</text>
</comment>
<dbReference type="Proteomes" id="UP000887226">
    <property type="component" value="Unassembled WGS sequence"/>
</dbReference>
<sequence>MLEIGTRLVSALRRSMVFPSNHSASTVGAKNGDLKDTKLYDLLIALLTSNIDLSLVEDVCIGNVLAVGQDYIARSAVLAARLFPVSTTTTIANRFCTSGLLAAQNIANQIIAGSIDTDLAIDAESMSMPDDGAPVMGEKITGHPVAEFRVAREAIDQFAATYFQRAEKVQKEKWVDDEIVPINVQVKDANEVSREVALDRDDGKITDGASAVLPMKRSRAQKLGQPIVGKFYGATVVGLNPKIGIGPSLAMPKILSKCGLHKDDIDVFVITEAFASMGVYCIEHLGLDPSKVNPRGGGVLEMELRRYLNQSRSESLLVSKGIEMWCFLSPVV</sequence>
<name>A0A9P7Z7Z8_9HELO</name>
<dbReference type="InterPro" id="IPR016039">
    <property type="entry name" value="Thiolase-like"/>
</dbReference>
<dbReference type="OrthoDB" id="5404651at2759"/>
<evidence type="ECO:0000259" key="3">
    <source>
        <dbReference type="Pfam" id="PF02803"/>
    </source>
</evidence>
<dbReference type="GO" id="GO:0006635">
    <property type="term" value="P:fatty acid beta-oxidation"/>
    <property type="evidence" value="ECO:0007669"/>
    <property type="project" value="TreeGrafter"/>
</dbReference>
<dbReference type="Gene3D" id="3.40.47.10">
    <property type="match status" value="2"/>
</dbReference>
<dbReference type="InterPro" id="IPR020617">
    <property type="entry name" value="Thiolase_C"/>
</dbReference>
<dbReference type="Pfam" id="PF00108">
    <property type="entry name" value="Thiolase_N"/>
    <property type="match status" value="1"/>
</dbReference>
<dbReference type="InterPro" id="IPR050215">
    <property type="entry name" value="Thiolase-like_sf_Thiolase"/>
</dbReference>
<evidence type="ECO:0000256" key="1">
    <source>
        <dbReference type="RuleBase" id="RU003557"/>
    </source>
</evidence>
<proteinExistence type="inferred from homology"/>
<dbReference type="GO" id="GO:0003988">
    <property type="term" value="F:acetyl-CoA C-acyltransferase activity"/>
    <property type="evidence" value="ECO:0007669"/>
    <property type="project" value="TreeGrafter"/>
</dbReference>
<gene>
    <name evidence="4" type="ORF">BJ878DRAFT_532861</name>
</gene>
<accession>A0A9P7Z7Z8</accession>
<dbReference type="InterPro" id="IPR020616">
    <property type="entry name" value="Thiolase_N"/>
</dbReference>
<reference evidence="4" key="1">
    <citation type="journal article" date="2021" name="IMA Fungus">
        <title>Genomic characterization of three marine fungi, including Emericellopsis atlantica sp. nov. with signatures of a generalist lifestyle and marine biomass degradation.</title>
        <authorList>
            <person name="Hagestad O.C."/>
            <person name="Hou L."/>
            <person name="Andersen J.H."/>
            <person name="Hansen E.H."/>
            <person name="Altermark B."/>
            <person name="Li C."/>
            <person name="Kuhnert E."/>
            <person name="Cox R.J."/>
            <person name="Crous P.W."/>
            <person name="Spatafora J.W."/>
            <person name="Lail K."/>
            <person name="Amirebrahimi M."/>
            <person name="Lipzen A."/>
            <person name="Pangilinan J."/>
            <person name="Andreopoulos W."/>
            <person name="Hayes R.D."/>
            <person name="Ng V."/>
            <person name="Grigoriev I.V."/>
            <person name="Jackson S.A."/>
            <person name="Sutton T.D.S."/>
            <person name="Dobson A.D.W."/>
            <person name="Rama T."/>
        </authorList>
    </citation>
    <scope>NUCLEOTIDE SEQUENCE</scope>
    <source>
        <strain evidence="4">TRa3180A</strain>
    </source>
</reference>
<dbReference type="Pfam" id="PF02803">
    <property type="entry name" value="Thiolase_C"/>
    <property type="match status" value="1"/>
</dbReference>
<keyword evidence="1" id="KW-0012">Acyltransferase</keyword>
<feature type="domain" description="Thiolase N-terminal" evidence="2">
    <location>
        <begin position="26"/>
        <end position="131"/>
    </location>
</feature>
<comment type="similarity">
    <text evidence="1">Belongs to the thiolase-like superfamily. Thiolase family.</text>
</comment>
<evidence type="ECO:0000313" key="5">
    <source>
        <dbReference type="Proteomes" id="UP000887226"/>
    </source>
</evidence>
<keyword evidence="1" id="KW-0808">Transferase</keyword>
<dbReference type="AlphaFoldDB" id="A0A9P7Z7Z8"/>
<organism evidence="4 5">
    <name type="scientific">Calycina marina</name>
    <dbReference type="NCBI Taxonomy" id="1763456"/>
    <lineage>
        <taxon>Eukaryota</taxon>
        <taxon>Fungi</taxon>
        <taxon>Dikarya</taxon>
        <taxon>Ascomycota</taxon>
        <taxon>Pezizomycotina</taxon>
        <taxon>Leotiomycetes</taxon>
        <taxon>Helotiales</taxon>
        <taxon>Pezizellaceae</taxon>
        <taxon>Calycina</taxon>
    </lineage>
</organism>
<dbReference type="SUPFAM" id="SSF53901">
    <property type="entry name" value="Thiolase-like"/>
    <property type="match status" value="1"/>
</dbReference>
<protein>
    <submittedName>
        <fullName evidence="4">3-ketoacyl-CoA thiolase B</fullName>
    </submittedName>
</protein>
<dbReference type="GO" id="GO:0005777">
    <property type="term" value="C:peroxisome"/>
    <property type="evidence" value="ECO:0007669"/>
    <property type="project" value="TreeGrafter"/>
</dbReference>
<dbReference type="PANTHER" id="PTHR43853">
    <property type="entry name" value="3-KETOACYL-COA THIOLASE, PEROXISOMAL"/>
    <property type="match status" value="1"/>
</dbReference>
<dbReference type="GO" id="GO:0010124">
    <property type="term" value="P:phenylacetate catabolic process"/>
    <property type="evidence" value="ECO:0007669"/>
    <property type="project" value="TreeGrafter"/>
</dbReference>
<dbReference type="PANTHER" id="PTHR43853:SF12">
    <property type="entry name" value="ACETYL-COA C-ACETYLTRANSFERASE"/>
    <property type="match status" value="1"/>
</dbReference>
<keyword evidence="5" id="KW-1185">Reference proteome</keyword>
<evidence type="ECO:0000259" key="2">
    <source>
        <dbReference type="Pfam" id="PF00108"/>
    </source>
</evidence>
<dbReference type="EMBL" id="MU253786">
    <property type="protein sequence ID" value="KAG9246971.1"/>
    <property type="molecule type" value="Genomic_DNA"/>
</dbReference>